<comment type="caution">
    <text evidence="1">The sequence shown here is derived from an EMBL/GenBank/DDBJ whole genome shotgun (WGS) entry which is preliminary data.</text>
</comment>
<sequence>MKVSDGKLNRVLQELNEYRGRTGESIGACVVLNEHTHTSYAVLRKVFSPTDFFISCLICQTESFQIIHPFSIAASSIQGRGVAGAYLQRSTGERWGTSWTGC</sequence>
<dbReference type="EMBL" id="JAHUTI010069061">
    <property type="protein sequence ID" value="MED6253954.1"/>
    <property type="molecule type" value="Genomic_DNA"/>
</dbReference>
<gene>
    <name evidence="1" type="ORF">ATANTOWER_009633</name>
</gene>
<protein>
    <submittedName>
        <fullName evidence="1">Uncharacterized protein</fullName>
    </submittedName>
</protein>
<dbReference type="Proteomes" id="UP001345963">
    <property type="component" value="Unassembled WGS sequence"/>
</dbReference>
<reference evidence="1 2" key="1">
    <citation type="submission" date="2021-07" db="EMBL/GenBank/DDBJ databases">
        <authorList>
            <person name="Palmer J.M."/>
        </authorList>
    </citation>
    <scope>NUCLEOTIDE SEQUENCE [LARGE SCALE GENOMIC DNA]</scope>
    <source>
        <strain evidence="1 2">AT_MEX2019</strain>
        <tissue evidence="1">Muscle</tissue>
    </source>
</reference>
<keyword evidence="2" id="KW-1185">Reference proteome</keyword>
<evidence type="ECO:0000313" key="2">
    <source>
        <dbReference type="Proteomes" id="UP001345963"/>
    </source>
</evidence>
<name>A0ABU7BUD9_9TELE</name>
<accession>A0ABU7BUD9</accession>
<proteinExistence type="predicted"/>
<organism evidence="1 2">
    <name type="scientific">Ataeniobius toweri</name>
    <dbReference type="NCBI Taxonomy" id="208326"/>
    <lineage>
        <taxon>Eukaryota</taxon>
        <taxon>Metazoa</taxon>
        <taxon>Chordata</taxon>
        <taxon>Craniata</taxon>
        <taxon>Vertebrata</taxon>
        <taxon>Euteleostomi</taxon>
        <taxon>Actinopterygii</taxon>
        <taxon>Neopterygii</taxon>
        <taxon>Teleostei</taxon>
        <taxon>Neoteleostei</taxon>
        <taxon>Acanthomorphata</taxon>
        <taxon>Ovalentaria</taxon>
        <taxon>Atherinomorphae</taxon>
        <taxon>Cyprinodontiformes</taxon>
        <taxon>Goodeidae</taxon>
        <taxon>Ataeniobius</taxon>
    </lineage>
</organism>
<evidence type="ECO:0000313" key="1">
    <source>
        <dbReference type="EMBL" id="MED6253954.1"/>
    </source>
</evidence>